<gene>
    <name evidence="3" type="ORF">H696_02564</name>
</gene>
<evidence type="ECO:0000313" key="3">
    <source>
        <dbReference type="EMBL" id="KCV70234.1"/>
    </source>
</evidence>
<dbReference type="SUPFAM" id="SSF46565">
    <property type="entry name" value="Chaperone J-domain"/>
    <property type="match status" value="1"/>
</dbReference>
<dbReference type="InterPro" id="IPR018253">
    <property type="entry name" value="DnaJ_domain_CS"/>
</dbReference>
<proteinExistence type="predicted"/>
<dbReference type="SMART" id="SM00271">
    <property type="entry name" value="DnaJ"/>
    <property type="match status" value="1"/>
</dbReference>
<dbReference type="PANTHER" id="PTHR44240:SF10">
    <property type="entry name" value="J DOMAIN-CONTAINING PROTEIN"/>
    <property type="match status" value="1"/>
</dbReference>
<dbReference type="OrthoDB" id="445556at2759"/>
<dbReference type="AlphaFoldDB" id="A0A058Z7F7"/>
<dbReference type="InterPro" id="IPR001623">
    <property type="entry name" value="DnaJ_domain"/>
</dbReference>
<feature type="domain" description="J" evidence="2">
    <location>
        <begin position="46"/>
        <end position="131"/>
    </location>
</feature>
<dbReference type="EMBL" id="KB932204">
    <property type="protein sequence ID" value="KCV70234.1"/>
    <property type="molecule type" value="Genomic_DNA"/>
</dbReference>
<dbReference type="InterPro" id="IPR052276">
    <property type="entry name" value="Diphthamide-biosynth_chaperone"/>
</dbReference>
<keyword evidence="1" id="KW-0812">Transmembrane</keyword>
<keyword evidence="1" id="KW-1133">Transmembrane helix</keyword>
<dbReference type="PROSITE" id="PS50076">
    <property type="entry name" value="DNAJ_2"/>
    <property type="match status" value="1"/>
</dbReference>
<keyword evidence="4" id="KW-1185">Reference proteome</keyword>
<dbReference type="STRING" id="691883.A0A058Z7F7"/>
<evidence type="ECO:0000259" key="2">
    <source>
        <dbReference type="PROSITE" id="PS50076"/>
    </source>
</evidence>
<name>A0A058Z7F7_FONAL</name>
<sequence>MFPFHASPLATGRRGYATAAGAAAGAKDFAQEELFARTLLGNTHMSHYQVLGLPEPVFDLSLSSAEAVASANKASSREIRHAYYKLSMRFHPDRLPAAASAAWGKPAYTRITDSYATLANPDTRAAYDQSIFREASTRAAALTSSRGRQYQFHTSSGVNPSFAANTNASAFSDFTRQSYRPFDNYNAFHQAYKHHHGAAFGRYSADSTSHQGDNRFDIGNGTAARMADRAAEYARHAARTTGSAARFMDPELAAKIAKKQALPRRFLLPSLTVMATLGVVGLAAIYALNDRPSSLELDNRRFQKTRRAFD</sequence>
<dbReference type="PROSITE" id="PS00636">
    <property type="entry name" value="DNAJ_1"/>
    <property type="match status" value="1"/>
</dbReference>
<accession>A0A058Z7F7</accession>
<dbReference type="Pfam" id="PF00226">
    <property type="entry name" value="DnaJ"/>
    <property type="match status" value="1"/>
</dbReference>
<feature type="transmembrane region" description="Helical" evidence="1">
    <location>
        <begin position="266"/>
        <end position="288"/>
    </location>
</feature>
<dbReference type="GeneID" id="20527289"/>
<dbReference type="RefSeq" id="XP_009494750.1">
    <property type="nucleotide sequence ID" value="XM_009496475.1"/>
</dbReference>
<dbReference type="CDD" id="cd06257">
    <property type="entry name" value="DnaJ"/>
    <property type="match status" value="1"/>
</dbReference>
<evidence type="ECO:0000313" key="4">
    <source>
        <dbReference type="Proteomes" id="UP000030693"/>
    </source>
</evidence>
<dbReference type="Proteomes" id="UP000030693">
    <property type="component" value="Unassembled WGS sequence"/>
</dbReference>
<protein>
    <recommendedName>
        <fullName evidence="2">J domain-containing protein</fullName>
    </recommendedName>
</protein>
<keyword evidence="1" id="KW-0472">Membrane</keyword>
<dbReference type="InterPro" id="IPR036869">
    <property type="entry name" value="J_dom_sf"/>
</dbReference>
<dbReference type="Gene3D" id="1.10.287.110">
    <property type="entry name" value="DnaJ domain"/>
    <property type="match status" value="1"/>
</dbReference>
<reference evidence="3" key="1">
    <citation type="submission" date="2013-04" db="EMBL/GenBank/DDBJ databases">
        <title>The Genome Sequence of Fonticula alba ATCC 38817.</title>
        <authorList>
            <consortium name="The Broad Institute Genomics Platform"/>
            <person name="Russ C."/>
            <person name="Cuomo C."/>
            <person name="Burger G."/>
            <person name="Gray M.W."/>
            <person name="Holland P.W.H."/>
            <person name="King N."/>
            <person name="Lang F.B.F."/>
            <person name="Roger A.J."/>
            <person name="Ruiz-Trillo I."/>
            <person name="Brown M."/>
            <person name="Walker B."/>
            <person name="Young S."/>
            <person name="Zeng Q."/>
            <person name="Gargeya S."/>
            <person name="Fitzgerald M."/>
            <person name="Haas B."/>
            <person name="Abouelleil A."/>
            <person name="Allen A.W."/>
            <person name="Alvarado L."/>
            <person name="Arachchi H.M."/>
            <person name="Berlin A.M."/>
            <person name="Chapman S.B."/>
            <person name="Gainer-Dewar J."/>
            <person name="Goldberg J."/>
            <person name="Griggs A."/>
            <person name="Gujja S."/>
            <person name="Hansen M."/>
            <person name="Howarth C."/>
            <person name="Imamovic A."/>
            <person name="Ireland A."/>
            <person name="Larimer J."/>
            <person name="McCowan C."/>
            <person name="Murphy C."/>
            <person name="Pearson M."/>
            <person name="Poon T.W."/>
            <person name="Priest M."/>
            <person name="Roberts A."/>
            <person name="Saif S."/>
            <person name="Shea T."/>
            <person name="Sisk P."/>
            <person name="Sykes S."/>
            <person name="Wortman J."/>
            <person name="Nusbaum C."/>
            <person name="Birren B."/>
        </authorList>
    </citation>
    <scope>NUCLEOTIDE SEQUENCE [LARGE SCALE GENOMIC DNA]</scope>
    <source>
        <strain evidence="3">ATCC 38817</strain>
    </source>
</reference>
<organism evidence="3">
    <name type="scientific">Fonticula alba</name>
    <name type="common">Slime mold</name>
    <dbReference type="NCBI Taxonomy" id="691883"/>
    <lineage>
        <taxon>Eukaryota</taxon>
        <taxon>Rotosphaerida</taxon>
        <taxon>Fonticulaceae</taxon>
        <taxon>Fonticula</taxon>
    </lineage>
</organism>
<evidence type="ECO:0000256" key="1">
    <source>
        <dbReference type="SAM" id="Phobius"/>
    </source>
</evidence>
<dbReference type="PANTHER" id="PTHR44240">
    <property type="entry name" value="DNAJ DOMAIN (PROKARYOTIC HEAT SHOCK PROTEIN)-RELATED"/>
    <property type="match status" value="1"/>
</dbReference>